<keyword evidence="3" id="KW-0238">DNA-binding</keyword>
<dbReference type="GO" id="GO:0003700">
    <property type="term" value="F:DNA-binding transcription factor activity"/>
    <property type="evidence" value="ECO:0007669"/>
    <property type="project" value="InterPro"/>
</dbReference>
<dbReference type="PANTHER" id="PTHR31140:SF2">
    <property type="entry name" value="B3 DOMAIN-CONTAINING TRANSCRIPTION FACTOR NGA2"/>
    <property type="match status" value="1"/>
</dbReference>
<feature type="compositionally biased region" description="Low complexity" evidence="6">
    <location>
        <begin position="28"/>
        <end position="51"/>
    </location>
</feature>
<reference evidence="9" key="1">
    <citation type="journal article" date="2016" name="Nature">
        <title>The genome of the seagrass Zostera marina reveals angiosperm adaptation to the sea.</title>
        <authorList>
            <person name="Olsen J.L."/>
            <person name="Rouze P."/>
            <person name="Verhelst B."/>
            <person name="Lin Y.-C."/>
            <person name="Bayer T."/>
            <person name="Collen J."/>
            <person name="Dattolo E."/>
            <person name="De Paoli E."/>
            <person name="Dittami S."/>
            <person name="Maumus F."/>
            <person name="Michel G."/>
            <person name="Kersting A."/>
            <person name="Lauritano C."/>
            <person name="Lohaus R."/>
            <person name="Toepel M."/>
            <person name="Tonon T."/>
            <person name="Vanneste K."/>
            <person name="Amirebrahimi M."/>
            <person name="Brakel J."/>
            <person name="Bostroem C."/>
            <person name="Chovatia M."/>
            <person name="Grimwood J."/>
            <person name="Jenkins J.W."/>
            <person name="Jueterbock A."/>
            <person name="Mraz A."/>
            <person name="Stam W.T."/>
            <person name="Tice H."/>
            <person name="Bornberg-Bauer E."/>
            <person name="Green P.J."/>
            <person name="Pearson G.A."/>
            <person name="Procaccini G."/>
            <person name="Duarte C.M."/>
            <person name="Schmutz J."/>
            <person name="Reusch T.B.H."/>
            <person name="Van de Peer Y."/>
        </authorList>
    </citation>
    <scope>NUCLEOTIDE SEQUENCE [LARGE SCALE GENOMIC DNA]</scope>
    <source>
        <strain evidence="9">cv. Finnish</strain>
    </source>
</reference>
<dbReference type="SUPFAM" id="SSF101936">
    <property type="entry name" value="DNA-binding pseudobarrel domain"/>
    <property type="match status" value="1"/>
</dbReference>
<dbReference type="GO" id="GO:0005634">
    <property type="term" value="C:nucleus"/>
    <property type="evidence" value="ECO:0007669"/>
    <property type="project" value="UniProtKB-SubCell"/>
</dbReference>
<keyword evidence="4" id="KW-0804">Transcription</keyword>
<dbReference type="GO" id="GO:0003677">
    <property type="term" value="F:DNA binding"/>
    <property type="evidence" value="ECO:0007669"/>
    <property type="project" value="UniProtKB-KW"/>
</dbReference>
<organism evidence="8 9">
    <name type="scientific">Zostera marina</name>
    <name type="common">Eelgrass</name>
    <dbReference type="NCBI Taxonomy" id="29655"/>
    <lineage>
        <taxon>Eukaryota</taxon>
        <taxon>Viridiplantae</taxon>
        <taxon>Streptophyta</taxon>
        <taxon>Embryophyta</taxon>
        <taxon>Tracheophyta</taxon>
        <taxon>Spermatophyta</taxon>
        <taxon>Magnoliopsida</taxon>
        <taxon>Liliopsida</taxon>
        <taxon>Zosteraceae</taxon>
        <taxon>Zostera</taxon>
    </lineage>
</organism>
<evidence type="ECO:0000256" key="3">
    <source>
        <dbReference type="ARBA" id="ARBA00023125"/>
    </source>
</evidence>
<feature type="region of interest" description="Disordered" evidence="6">
    <location>
        <begin position="343"/>
        <end position="366"/>
    </location>
</feature>
<feature type="region of interest" description="Disordered" evidence="6">
    <location>
        <begin position="1"/>
        <end position="79"/>
    </location>
</feature>
<evidence type="ECO:0000256" key="4">
    <source>
        <dbReference type="ARBA" id="ARBA00023163"/>
    </source>
</evidence>
<dbReference type="AlphaFoldDB" id="A0A0K9PWV3"/>
<sequence>MAFAYYSEGKDDEDNSSRRRLSSFTHTSHTPALSHLLPPSSSSTCSSSPTAISRNVSQADANDDQPGSSSGADPQPIPKEHMFDKVVTPSDVGKLNRLVIPKQHAEKYFPLDSSKNEKGLLLNFEDRNGKPWRFRYSYWNSSQSYVMTKGWSRFVKEKRLDAGDTVSFGRGVGEAVRDRLFIDWKRKPEIPNRPDFSHLPMQNPYIPMMSFAHSVMPWNHSHTQPIPPYNVYMRSPQPYSHYSHPQHSRLGVQMQYSDNDTNAADNGGGDTYAARRSAVLDFDSVPVGHSSLSSTNSKHVRLFGVNLDCSPSSSYIDPCAPLTTSQVRPLLSPPLSLQLGLSNSTADVVDQSPRKDKQPMSLDFDI</sequence>
<comment type="subcellular location">
    <subcellularLocation>
        <location evidence="1">Nucleus</location>
    </subcellularLocation>
</comment>
<dbReference type="PANTHER" id="PTHR31140">
    <property type="entry name" value="B3 DOMAIN-CONTAINING TRANSCRIPTION FACTOR ABI3"/>
    <property type="match status" value="1"/>
</dbReference>
<dbReference type="Gene3D" id="2.40.330.10">
    <property type="entry name" value="DNA-binding pseudobarrel domain"/>
    <property type="match status" value="1"/>
</dbReference>
<dbReference type="FunFam" id="2.40.330.10:FF:000002">
    <property type="entry name" value="B3 domain-containing protein"/>
    <property type="match status" value="1"/>
</dbReference>
<name>A0A0K9PWV3_ZOSMR</name>
<dbReference type="InterPro" id="IPR044800">
    <property type="entry name" value="LEC2-like"/>
</dbReference>
<dbReference type="SMART" id="SM01019">
    <property type="entry name" value="B3"/>
    <property type="match status" value="1"/>
</dbReference>
<evidence type="ECO:0000256" key="2">
    <source>
        <dbReference type="ARBA" id="ARBA00023015"/>
    </source>
</evidence>
<evidence type="ECO:0000256" key="1">
    <source>
        <dbReference type="ARBA" id="ARBA00004123"/>
    </source>
</evidence>
<evidence type="ECO:0000259" key="7">
    <source>
        <dbReference type="PROSITE" id="PS50863"/>
    </source>
</evidence>
<dbReference type="PROSITE" id="PS50863">
    <property type="entry name" value="B3"/>
    <property type="match status" value="1"/>
</dbReference>
<keyword evidence="2" id="KW-0805">Transcription regulation</keyword>
<feature type="compositionally biased region" description="Polar residues" evidence="6">
    <location>
        <begin position="52"/>
        <end position="72"/>
    </location>
</feature>
<evidence type="ECO:0000313" key="9">
    <source>
        <dbReference type="Proteomes" id="UP000036987"/>
    </source>
</evidence>
<keyword evidence="9" id="KW-1185">Reference proteome</keyword>
<dbReference type="Pfam" id="PF02362">
    <property type="entry name" value="B3"/>
    <property type="match status" value="1"/>
</dbReference>
<gene>
    <name evidence="8" type="ORF">ZOSMA_15G00060</name>
</gene>
<accession>A0A0K9PWV3</accession>
<dbReference type="EMBL" id="LFYR01000620">
    <property type="protein sequence ID" value="KMZ72670.1"/>
    <property type="molecule type" value="Genomic_DNA"/>
</dbReference>
<dbReference type="Proteomes" id="UP000036987">
    <property type="component" value="Unassembled WGS sequence"/>
</dbReference>
<evidence type="ECO:0000256" key="6">
    <source>
        <dbReference type="SAM" id="MobiDB-lite"/>
    </source>
</evidence>
<feature type="domain" description="TF-B3" evidence="7">
    <location>
        <begin position="83"/>
        <end position="185"/>
    </location>
</feature>
<evidence type="ECO:0000256" key="5">
    <source>
        <dbReference type="ARBA" id="ARBA00023242"/>
    </source>
</evidence>
<dbReference type="OrthoDB" id="2020802at2759"/>
<evidence type="ECO:0000313" key="8">
    <source>
        <dbReference type="EMBL" id="KMZ72670.1"/>
    </source>
</evidence>
<protein>
    <submittedName>
        <fullName evidence="8">Auxin response factor 24</fullName>
    </submittedName>
</protein>
<dbReference type="InterPro" id="IPR003340">
    <property type="entry name" value="B3_DNA-bd"/>
</dbReference>
<keyword evidence="5" id="KW-0539">Nucleus</keyword>
<dbReference type="InterPro" id="IPR015300">
    <property type="entry name" value="DNA-bd_pseudobarrel_sf"/>
</dbReference>
<comment type="caution">
    <text evidence="8">The sequence shown here is derived from an EMBL/GenBank/DDBJ whole genome shotgun (WGS) entry which is preliminary data.</text>
</comment>
<dbReference type="CDD" id="cd10017">
    <property type="entry name" value="B3_DNA"/>
    <property type="match status" value="1"/>
</dbReference>
<proteinExistence type="predicted"/>